<sequence>MLRKKQRTSSLRKVALRDIPTWHKAGSKHEPEVLWETTKKTEDPTYLLASRHHTLRLASQLQKRSQQQPEKRKGTPPKAIKEPTCLHAAWSFAMQDCHSYLDCIQHPIGIG</sequence>
<proteinExistence type="predicted"/>
<keyword evidence="3" id="KW-1185">Reference proteome</keyword>
<organism evidence="2 3">
    <name type="scientific">Pelobates cultripes</name>
    <name type="common">Western spadefoot toad</name>
    <dbReference type="NCBI Taxonomy" id="61616"/>
    <lineage>
        <taxon>Eukaryota</taxon>
        <taxon>Metazoa</taxon>
        <taxon>Chordata</taxon>
        <taxon>Craniata</taxon>
        <taxon>Vertebrata</taxon>
        <taxon>Euteleostomi</taxon>
        <taxon>Amphibia</taxon>
        <taxon>Batrachia</taxon>
        <taxon>Anura</taxon>
        <taxon>Pelobatoidea</taxon>
        <taxon>Pelobatidae</taxon>
        <taxon>Pelobates</taxon>
    </lineage>
</organism>
<feature type="compositionally biased region" description="Polar residues" evidence="1">
    <location>
        <begin position="58"/>
        <end position="68"/>
    </location>
</feature>
<protein>
    <submittedName>
        <fullName evidence="2">Uncharacterized protein</fullName>
    </submittedName>
</protein>
<evidence type="ECO:0000256" key="1">
    <source>
        <dbReference type="SAM" id="MobiDB-lite"/>
    </source>
</evidence>
<feature type="region of interest" description="Disordered" evidence="1">
    <location>
        <begin position="58"/>
        <end position="80"/>
    </location>
</feature>
<evidence type="ECO:0000313" key="3">
    <source>
        <dbReference type="Proteomes" id="UP001295444"/>
    </source>
</evidence>
<name>A0AAD1S5K7_PELCU</name>
<dbReference type="EMBL" id="OW240916">
    <property type="protein sequence ID" value="CAH2293087.1"/>
    <property type="molecule type" value="Genomic_DNA"/>
</dbReference>
<dbReference type="Proteomes" id="UP001295444">
    <property type="component" value="Chromosome 05"/>
</dbReference>
<accession>A0AAD1S5K7</accession>
<reference evidence="2" key="1">
    <citation type="submission" date="2022-03" db="EMBL/GenBank/DDBJ databases">
        <authorList>
            <person name="Alioto T."/>
            <person name="Alioto T."/>
            <person name="Gomez Garrido J."/>
        </authorList>
    </citation>
    <scope>NUCLEOTIDE SEQUENCE</scope>
</reference>
<evidence type="ECO:0000313" key="2">
    <source>
        <dbReference type="EMBL" id="CAH2293087.1"/>
    </source>
</evidence>
<dbReference type="AlphaFoldDB" id="A0AAD1S5K7"/>
<gene>
    <name evidence="2" type="ORF">PECUL_23A058288</name>
</gene>